<evidence type="ECO:0000256" key="1">
    <source>
        <dbReference type="ARBA" id="ARBA00004613"/>
    </source>
</evidence>
<feature type="coiled-coil region" evidence="4">
    <location>
        <begin position="80"/>
        <end position="170"/>
    </location>
</feature>
<feature type="signal peptide" evidence="5">
    <location>
        <begin position="1"/>
        <end position="18"/>
    </location>
</feature>
<dbReference type="InterPro" id="IPR001073">
    <property type="entry name" value="C1q_dom"/>
</dbReference>
<dbReference type="InterPro" id="IPR050822">
    <property type="entry name" value="Cerebellin_Synaptic_Org"/>
</dbReference>
<sequence length="303" mass="33298">MKTCGALLVLLCCCWAEAQLRGETISENDITHQGHYGESETPHDEVMGAAQRTEAAATASTHQTCQPDIHTVLRDMSVLIAEQKVELRHTRTQMEAMETRLRASESKAEGMETRLRASEKMVQEQRAVMKELKEKQEEQAAAVGAVGGSLNLTESQVEELRREREERRVSFSASLLASGSGYAGPFAVSTNLVFRHIITNSGSHYNPNTGVFTAPVRGVYYFVMFLHGHGHQSIPTAASLYKNGEHVATAYSFHPGTALSASNGASLLLEVGDVVYVQLWPGGRLFDDQYNPTTFSGYLLFPM</sequence>
<evidence type="ECO:0000256" key="5">
    <source>
        <dbReference type="SAM" id="SignalP"/>
    </source>
</evidence>
<evidence type="ECO:0000256" key="3">
    <source>
        <dbReference type="ARBA" id="ARBA00022729"/>
    </source>
</evidence>
<evidence type="ECO:0000256" key="2">
    <source>
        <dbReference type="ARBA" id="ARBA00022525"/>
    </source>
</evidence>
<reference evidence="7 8" key="1">
    <citation type="submission" date="2024-09" db="EMBL/GenBank/DDBJ databases">
        <title>A chromosome-level genome assembly of Gray's grenadier anchovy, Coilia grayii.</title>
        <authorList>
            <person name="Fu Z."/>
        </authorList>
    </citation>
    <scope>NUCLEOTIDE SEQUENCE [LARGE SCALE GENOMIC DNA]</scope>
    <source>
        <strain evidence="7">G4</strain>
        <tissue evidence="7">Muscle</tissue>
    </source>
</reference>
<dbReference type="PANTHER" id="PTHR22923">
    <property type="entry name" value="CEREBELLIN-RELATED"/>
    <property type="match status" value="1"/>
</dbReference>
<dbReference type="PROSITE" id="PS50871">
    <property type="entry name" value="C1Q"/>
    <property type="match status" value="1"/>
</dbReference>
<name>A0ABD1IZP6_9TELE</name>
<dbReference type="SMART" id="SM00110">
    <property type="entry name" value="C1Q"/>
    <property type="match status" value="1"/>
</dbReference>
<dbReference type="Gene3D" id="2.60.120.40">
    <property type="match status" value="1"/>
</dbReference>
<dbReference type="Pfam" id="PF00386">
    <property type="entry name" value="C1q"/>
    <property type="match status" value="1"/>
</dbReference>
<proteinExistence type="predicted"/>
<dbReference type="PANTHER" id="PTHR22923:SF102">
    <property type="entry name" value="CEREBELLIN 13-RELATED"/>
    <property type="match status" value="1"/>
</dbReference>
<dbReference type="AlphaFoldDB" id="A0ABD1IZP6"/>
<dbReference type="InterPro" id="IPR008983">
    <property type="entry name" value="Tumour_necrosis_fac-like_dom"/>
</dbReference>
<dbReference type="GO" id="GO:0005576">
    <property type="term" value="C:extracellular region"/>
    <property type="evidence" value="ECO:0007669"/>
    <property type="project" value="UniProtKB-SubCell"/>
</dbReference>
<comment type="caution">
    <text evidence="7">The sequence shown here is derived from an EMBL/GenBank/DDBJ whole genome shotgun (WGS) entry which is preliminary data.</text>
</comment>
<feature type="domain" description="C1q" evidence="6">
    <location>
        <begin position="164"/>
        <end position="303"/>
    </location>
</feature>
<evidence type="ECO:0000313" key="7">
    <source>
        <dbReference type="EMBL" id="KAL2079356.1"/>
    </source>
</evidence>
<evidence type="ECO:0000256" key="4">
    <source>
        <dbReference type="SAM" id="Coils"/>
    </source>
</evidence>
<dbReference type="PRINTS" id="PR00007">
    <property type="entry name" value="COMPLEMNTC1Q"/>
</dbReference>
<dbReference type="SUPFAM" id="SSF49842">
    <property type="entry name" value="TNF-like"/>
    <property type="match status" value="1"/>
</dbReference>
<dbReference type="Proteomes" id="UP001591681">
    <property type="component" value="Unassembled WGS sequence"/>
</dbReference>
<gene>
    <name evidence="7" type="ORF">ACEWY4_025100</name>
</gene>
<protein>
    <recommendedName>
        <fullName evidence="6">C1q domain-containing protein</fullName>
    </recommendedName>
</protein>
<feature type="chain" id="PRO_5044746975" description="C1q domain-containing protein" evidence="5">
    <location>
        <begin position="19"/>
        <end position="303"/>
    </location>
</feature>
<organism evidence="7 8">
    <name type="scientific">Coilia grayii</name>
    <name type="common">Gray's grenadier anchovy</name>
    <dbReference type="NCBI Taxonomy" id="363190"/>
    <lineage>
        <taxon>Eukaryota</taxon>
        <taxon>Metazoa</taxon>
        <taxon>Chordata</taxon>
        <taxon>Craniata</taxon>
        <taxon>Vertebrata</taxon>
        <taxon>Euteleostomi</taxon>
        <taxon>Actinopterygii</taxon>
        <taxon>Neopterygii</taxon>
        <taxon>Teleostei</taxon>
        <taxon>Clupei</taxon>
        <taxon>Clupeiformes</taxon>
        <taxon>Clupeoidei</taxon>
        <taxon>Engraulidae</taxon>
        <taxon>Coilinae</taxon>
        <taxon>Coilia</taxon>
    </lineage>
</organism>
<keyword evidence="4" id="KW-0175">Coiled coil</keyword>
<keyword evidence="8" id="KW-1185">Reference proteome</keyword>
<comment type="subcellular location">
    <subcellularLocation>
        <location evidence="1">Secreted</location>
    </subcellularLocation>
</comment>
<evidence type="ECO:0000259" key="6">
    <source>
        <dbReference type="PROSITE" id="PS50871"/>
    </source>
</evidence>
<evidence type="ECO:0000313" key="8">
    <source>
        <dbReference type="Proteomes" id="UP001591681"/>
    </source>
</evidence>
<keyword evidence="2" id="KW-0964">Secreted</keyword>
<accession>A0ABD1IZP6</accession>
<dbReference type="EMBL" id="JBHFQA010000022">
    <property type="protein sequence ID" value="KAL2079356.1"/>
    <property type="molecule type" value="Genomic_DNA"/>
</dbReference>
<keyword evidence="3 5" id="KW-0732">Signal</keyword>